<evidence type="ECO:0000313" key="2">
    <source>
        <dbReference type="EMBL" id="KXJ91012.1"/>
    </source>
</evidence>
<evidence type="ECO:0000256" key="1">
    <source>
        <dbReference type="SAM" id="MobiDB-lite"/>
    </source>
</evidence>
<dbReference type="STRING" id="196109.A0A136J1I5"/>
<gene>
    <name evidence="2" type="ORF">Micbo1qcDRAFT_163726</name>
</gene>
<protein>
    <submittedName>
        <fullName evidence="2">Uncharacterized protein</fullName>
    </submittedName>
</protein>
<feature type="compositionally biased region" description="Basic and acidic residues" evidence="1">
    <location>
        <begin position="33"/>
        <end position="43"/>
    </location>
</feature>
<sequence>MVREVNIPAGPRPATQSRPSVRITQEQPVDGHPATRSESHNDQMLHASSSNNHSLFSFGRNGATAPPSNQPSHQQSFDFLPSVSFDDLQSSLESASTDFRLTQFPSP</sequence>
<keyword evidence="3" id="KW-1185">Reference proteome</keyword>
<accession>A0A136J1I5</accession>
<dbReference type="InParanoid" id="A0A136J1I5"/>
<organism evidence="2 3">
    <name type="scientific">Microdochium bolleyi</name>
    <dbReference type="NCBI Taxonomy" id="196109"/>
    <lineage>
        <taxon>Eukaryota</taxon>
        <taxon>Fungi</taxon>
        <taxon>Dikarya</taxon>
        <taxon>Ascomycota</taxon>
        <taxon>Pezizomycotina</taxon>
        <taxon>Sordariomycetes</taxon>
        <taxon>Xylariomycetidae</taxon>
        <taxon>Xylariales</taxon>
        <taxon>Microdochiaceae</taxon>
        <taxon>Microdochium</taxon>
    </lineage>
</organism>
<feature type="non-terminal residue" evidence="2">
    <location>
        <position position="107"/>
    </location>
</feature>
<feature type="compositionally biased region" description="Polar residues" evidence="1">
    <location>
        <begin position="14"/>
        <end position="27"/>
    </location>
</feature>
<feature type="region of interest" description="Disordered" evidence="1">
    <location>
        <begin position="1"/>
        <end position="81"/>
    </location>
</feature>
<proteinExistence type="predicted"/>
<feature type="compositionally biased region" description="Polar residues" evidence="1">
    <location>
        <begin position="46"/>
        <end position="55"/>
    </location>
</feature>
<feature type="compositionally biased region" description="Polar residues" evidence="1">
    <location>
        <begin position="66"/>
        <end position="77"/>
    </location>
</feature>
<dbReference type="EMBL" id="KQ964251">
    <property type="protein sequence ID" value="KXJ91012.1"/>
    <property type="molecule type" value="Genomic_DNA"/>
</dbReference>
<evidence type="ECO:0000313" key="3">
    <source>
        <dbReference type="Proteomes" id="UP000070501"/>
    </source>
</evidence>
<dbReference type="AlphaFoldDB" id="A0A136J1I5"/>
<name>A0A136J1I5_9PEZI</name>
<dbReference type="Proteomes" id="UP000070501">
    <property type="component" value="Unassembled WGS sequence"/>
</dbReference>
<dbReference type="OrthoDB" id="9332038at2759"/>
<reference evidence="3" key="1">
    <citation type="submission" date="2016-02" db="EMBL/GenBank/DDBJ databases">
        <title>Draft genome sequence of Microdochium bolleyi, a fungal endophyte of beachgrass.</title>
        <authorList>
            <consortium name="DOE Joint Genome Institute"/>
            <person name="David A.S."/>
            <person name="May G."/>
            <person name="Haridas S."/>
            <person name="Lim J."/>
            <person name="Wang M."/>
            <person name="Labutti K."/>
            <person name="Lipzen A."/>
            <person name="Barry K."/>
            <person name="Grigoriev I.V."/>
        </authorList>
    </citation>
    <scope>NUCLEOTIDE SEQUENCE [LARGE SCALE GENOMIC DNA]</scope>
    <source>
        <strain evidence="3">J235TASD1</strain>
    </source>
</reference>